<keyword evidence="9" id="KW-1185">Reference proteome</keyword>
<dbReference type="GO" id="GO:0016020">
    <property type="term" value="C:membrane"/>
    <property type="evidence" value="ECO:0007669"/>
    <property type="project" value="UniProtKB-SubCell"/>
</dbReference>
<feature type="transmembrane region" description="Helical" evidence="6">
    <location>
        <begin position="246"/>
        <end position="267"/>
    </location>
</feature>
<dbReference type="Gene3D" id="1.20.1530.20">
    <property type="match status" value="1"/>
</dbReference>
<evidence type="ECO:0000313" key="9">
    <source>
        <dbReference type="Proteomes" id="UP001177744"/>
    </source>
</evidence>
<comment type="similarity">
    <text evidence="2">Belongs to the monovalent cation:proton antiporter 1 (CPA1) transporter (TC 2.A.36) family.</text>
</comment>
<comment type="subcellular location">
    <subcellularLocation>
        <location evidence="1">Membrane</location>
        <topology evidence="1">Multi-pass membrane protein</topology>
    </subcellularLocation>
</comment>
<evidence type="ECO:0000256" key="2">
    <source>
        <dbReference type="ARBA" id="ARBA00007367"/>
    </source>
</evidence>
<feature type="domain" description="Cation/H+ exchanger transmembrane" evidence="7">
    <location>
        <begin position="154"/>
        <end position="338"/>
    </location>
</feature>
<dbReference type="Proteomes" id="UP001177744">
    <property type="component" value="Unassembled WGS sequence"/>
</dbReference>
<protein>
    <recommendedName>
        <fullName evidence="7">Cation/H+ exchanger transmembrane domain-containing protein</fullName>
    </recommendedName>
</protein>
<keyword evidence="4 6" id="KW-1133">Transmembrane helix</keyword>
<dbReference type="PANTHER" id="PTHR31102">
    <property type="match status" value="1"/>
</dbReference>
<dbReference type="InterPro" id="IPR051843">
    <property type="entry name" value="CPA1_transporter"/>
</dbReference>
<feature type="transmembrane region" description="Helical" evidence="6">
    <location>
        <begin position="127"/>
        <end position="146"/>
    </location>
</feature>
<dbReference type="AlphaFoldDB" id="A0AA40HUA8"/>
<dbReference type="PANTHER" id="PTHR31102:SF5">
    <property type="entry name" value="SLC9B1-LIKE PROTEIN SLC9B1P1-RELATED"/>
    <property type="match status" value="1"/>
</dbReference>
<feature type="transmembrane region" description="Helical" evidence="6">
    <location>
        <begin position="358"/>
        <end position="379"/>
    </location>
</feature>
<evidence type="ECO:0000256" key="3">
    <source>
        <dbReference type="ARBA" id="ARBA00022692"/>
    </source>
</evidence>
<dbReference type="GO" id="GO:1902600">
    <property type="term" value="P:proton transmembrane transport"/>
    <property type="evidence" value="ECO:0007669"/>
    <property type="project" value="InterPro"/>
</dbReference>
<dbReference type="Pfam" id="PF00999">
    <property type="entry name" value="Na_H_Exchanger"/>
    <property type="match status" value="1"/>
</dbReference>
<accession>A0AA40HUA8</accession>
<organism evidence="8 9">
    <name type="scientific">Cnephaeus nilssonii</name>
    <name type="common">Northern bat</name>
    <name type="synonym">Eptesicus nilssonii</name>
    <dbReference type="NCBI Taxonomy" id="3371016"/>
    <lineage>
        <taxon>Eukaryota</taxon>
        <taxon>Metazoa</taxon>
        <taxon>Chordata</taxon>
        <taxon>Craniata</taxon>
        <taxon>Vertebrata</taxon>
        <taxon>Euteleostomi</taxon>
        <taxon>Mammalia</taxon>
        <taxon>Eutheria</taxon>
        <taxon>Laurasiatheria</taxon>
        <taxon>Chiroptera</taxon>
        <taxon>Yangochiroptera</taxon>
        <taxon>Vespertilionidae</taxon>
        <taxon>Cnephaeus</taxon>
    </lineage>
</organism>
<dbReference type="GO" id="GO:0015297">
    <property type="term" value="F:antiporter activity"/>
    <property type="evidence" value="ECO:0007669"/>
    <property type="project" value="InterPro"/>
</dbReference>
<evidence type="ECO:0000259" key="7">
    <source>
        <dbReference type="Pfam" id="PF00999"/>
    </source>
</evidence>
<feature type="transmembrane region" description="Helical" evidence="6">
    <location>
        <begin position="399"/>
        <end position="423"/>
    </location>
</feature>
<dbReference type="EMBL" id="JAULJE010000011">
    <property type="protein sequence ID" value="KAK1337593.1"/>
    <property type="molecule type" value="Genomic_DNA"/>
</dbReference>
<evidence type="ECO:0000313" key="8">
    <source>
        <dbReference type="EMBL" id="KAK1337593.1"/>
    </source>
</evidence>
<dbReference type="InterPro" id="IPR038770">
    <property type="entry name" value="Na+/solute_symporter_sf"/>
</dbReference>
<name>A0AA40HUA8_CNENI</name>
<sequence>MNTTELENEHLEDKNIQSSITPQILKDDSGTQELPVEQWAQEACTLENHNCGVHKSAAVRWEDSVFAAAPMVGYACTLWWLTGTPTEILVCQPLLLLPDFLEFYFFMIWFTIWSISSPGHSPDENLFGLFIVFYCYLIGGKLWEVIRIPSVPPLPPLFGILLAGFTIRNAPYISEHVHIGNKWSSTSRNTALTLILIKPGLGLDPQALKRLKRVCLRLSMGPCLMEACSTAVISLFLMNFPWEQGFLLGFVVGAVPPAAVVPSMLHLQGEGYGTEKGIPTLLIAASSLDDIMAITGFSTFMSIVFSTGGILHNLLTSFQNVIIGVLLGTFLGIFLRYFQSEDQTNLPMKKACLILRKIFMALSWISKAIVQAVLGPLALETARISSPHLEPYSKDMMTIAFLAILITAPNGALLINTLGPVLLHTSPRDPQSQRNSSDIITDPPIAPSRAAFMSSTPYPLSACAPAHSGQRTLGSHAPGSRAACGVLPPAELRNAVR</sequence>
<proteinExistence type="inferred from homology"/>
<feature type="transmembrane region" description="Helical" evidence="6">
    <location>
        <begin position="218"/>
        <end position="240"/>
    </location>
</feature>
<feature type="transmembrane region" description="Helical" evidence="6">
    <location>
        <begin position="94"/>
        <end position="115"/>
    </location>
</feature>
<comment type="caution">
    <text evidence="8">The sequence shown here is derived from an EMBL/GenBank/DDBJ whole genome shotgun (WGS) entry which is preliminary data.</text>
</comment>
<feature type="transmembrane region" description="Helical" evidence="6">
    <location>
        <begin position="317"/>
        <end position="338"/>
    </location>
</feature>
<evidence type="ECO:0000256" key="6">
    <source>
        <dbReference type="SAM" id="Phobius"/>
    </source>
</evidence>
<evidence type="ECO:0000256" key="1">
    <source>
        <dbReference type="ARBA" id="ARBA00004141"/>
    </source>
</evidence>
<gene>
    <name evidence="8" type="ORF">QTO34_002226</name>
</gene>
<evidence type="ECO:0000256" key="4">
    <source>
        <dbReference type="ARBA" id="ARBA00022989"/>
    </source>
</evidence>
<dbReference type="InterPro" id="IPR006153">
    <property type="entry name" value="Cation/H_exchanger_TM"/>
</dbReference>
<reference evidence="8" key="1">
    <citation type="submission" date="2023-06" db="EMBL/GenBank/DDBJ databases">
        <title>Reference genome for the Northern bat (Eptesicus nilssonii), a most northern bat species.</title>
        <authorList>
            <person name="Laine V.N."/>
            <person name="Pulliainen A.T."/>
            <person name="Lilley T.M."/>
        </authorList>
    </citation>
    <scope>NUCLEOTIDE SEQUENCE</scope>
    <source>
        <strain evidence="8">BLF_Eptnil</strain>
        <tissue evidence="8">Kidney</tissue>
    </source>
</reference>
<feature type="transmembrane region" description="Helical" evidence="6">
    <location>
        <begin position="288"/>
        <end position="311"/>
    </location>
</feature>
<keyword evidence="5 6" id="KW-0472">Membrane</keyword>
<evidence type="ECO:0000256" key="5">
    <source>
        <dbReference type="ARBA" id="ARBA00023136"/>
    </source>
</evidence>
<keyword evidence="3 6" id="KW-0812">Transmembrane</keyword>
<feature type="transmembrane region" description="Helical" evidence="6">
    <location>
        <begin position="64"/>
        <end position="82"/>
    </location>
</feature>